<organism evidence="3 4">
    <name type="scientific">Neodiprion lecontei</name>
    <name type="common">Redheaded pine sawfly</name>
    <dbReference type="NCBI Taxonomy" id="441921"/>
    <lineage>
        <taxon>Eukaryota</taxon>
        <taxon>Metazoa</taxon>
        <taxon>Ecdysozoa</taxon>
        <taxon>Arthropoda</taxon>
        <taxon>Hexapoda</taxon>
        <taxon>Insecta</taxon>
        <taxon>Pterygota</taxon>
        <taxon>Neoptera</taxon>
        <taxon>Endopterygota</taxon>
        <taxon>Hymenoptera</taxon>
        <taxon>Tenthredinoidea</taxon>
        <taxon>Diprionidae</taxon>
        <taxon>Diprioninae</taxon>
        <taxon>Neodiprion</taxon>
    </lineage>
</organism>
<keyword evidence="3" id="KW-1185">Reference proteome</keyword>
<name>A0ABM3GFB9_NEOLC</name>
<reference evidence="4" key="1">
    <citation type="submission" date="2025-08" db="UniProtKB">
        <authorList>
            <consortium name="RefSeq"/>
        </authorList>
    </citation>
    <scope>IDENTIFICATION</scope>
    <source>
        <tissue evidence="4">Thorax and Abdomen</tissue>
    </source>
</reference>
<feature type="region of interest" description="Disordered" evidence="1">
    <location>
        <begin position="161"/>
        <end position="213"/>
    </location>
</feature>
<feature type="compositionally biased region" description="Polar residues" evidence="1">
    <location>
        <begin position="1040"/>
        <end position="1063"/>
    </location>
</feature>
<feature type="compositionally biased region" description="Polar residues" evidence="1">
    <location>
        <begin position="511"/>
        <end position="534"/>
    </location>
</feature>
<feature type="transmembrane region" description="Helical" evidence="2">
    <location>
        <begin position="84"/>
        <end position="102"/>
    </location>
</feature>
<keyword evidence="2" id="KW-1133">Transmembrane helix</keyword>
<feature type="compositionally biased region" description="Basic and acidic residues" evidence="1">
    <location>
        <begin position="189"/>
        <end position="208"/>
    </location>
</feature>
<sequence length="1165" mass="130686">MTSCKCTVARTSFCLYSVIRHRGVNSTNSEVEIFYRVKRTISEEKLSTKIDSARLPQRLHNRNISIPNNFRTSMMALHLSARNMVVVVIVAAACASVASSVIDDDEKFLEIGVNVDEKTSQKLNAKTESESVRNVTTTTSRRDKKIIHRLIGGHVKHYSAKVTEAKDQRETPPTRWDEDGLVMSSAGNGKEKTSSSTRRTDDDEEKKSLSQQVKEGKYGLIQNEIYKTPPERPGIISYLGNPEVPKDTAKNLGGLEEEEIWLAENHLLVLRGGKFPVSNVNAKRPESNTGNWPPIDDYKAPERQVKIPPHPKVPPPFPVQLTEGGPVQIIRANGSVSVVNDTADYEEYANYPEGFYPGEAPFYPTSSNISEPVSTGFYGNASEGVLGPFYQSLPAGAVFVPPPSNQTDYDEEDQSIYYPPPYSFYYPQDNATAVPPGPLVPGIILPPPPNFFAEQDERKPTTKGRFYAKETTTTPRTTTTTERIRETTKYAPPAPTPRRKTVPKLYKARFPTTTPRYSTGTKPTTRVQSHQGTPKTVGKLKSRNFTRVPITPVTSTPFDTPRYVETTTTVPEKASTTPTGDYYDVQTEVENHLVDLGPPQGGQWSAIVSSTAVPLLAYYATTPLPSERTRSTEDDIAPIHVKAKIDIPAKNPAAYYFYEETNGPAVATTTPSPYYDVQPIPRRRQPKKQYYSVEMVPSQQTSNDFADLKLNPVIKTGQGYNEFIDPEPVVRNPAPTTKYNVERIRGSVSDRENSPKYYQSLSLGGSTATIKPYYTTQRPRFYYQSTRNEQYADYRDDQEVKSSPIYQYSYEANGYTKQRQQQSYRQQEIDDVPTPDVRQVYNEYQQPTRTAGGQYYNDYDVQPVQKSSGISYLTNHRQSYSAATARPSVNTTPNPHHAYYTKQDEQLLDDVTKQYFTIFGKKLPENVLQSTTPLYRVEAAAETTTESPVGHDINTYVANNPYNGNGNSAAVHQLQSLTPPKVSVHYGDQTQRPYSLEGDTLVNYKNPLPPINPDAEFIPVNKPVAPSRQRLQEFRSEQISTPFRNRNGGNYLQGSNQRETSSYRGRYPTPSPISLANDISVNYRDPRPPINPDAEFINPVQGQRNQATRGGSYFAYQLPGNGGHFYFLTPQAISQRQDLTNGGYFYSKPTATRLVRRRRRGPAEG</sequence>
<dbReference type="Proteomes" id="UP000829291">
    <property type="component" value="Chromosome 6"/>
</dbReference>
<evidence type="ECO:0000256" key="1">
    <source>
        <dbReference type="SAM" id="MobiDB-lite"/>
    </source>
</evidence>
<proteinExistence type="predicted"/>
<keyword evidence="2" id="KW-0812">Transmembrane</keyword>
<dbReference type="GeneID" id="107222800"/>
<accession>A0ABM3GFB9</accession>
<gene>
    <name evidence="4" type="primary">LOC107222800</name>
</gene>
<keyword evidence="2" id="KW-0472">Membrane</keyword>
<evidence type="ECO:0000256" key="2">
    <source>
        <dbReference type="SAM" id="Phobius"/>
    </source>
</evidence>
<evidence type="ECO:0000313" key="3">
    <source>
        <dbReference type="Proteomes" id="UP000829291"/>
    </source>
</evidence>
<protein>
    <submittedName>
        <fullName evidence="4">Uncharacterized protein LOC107222800 isoform X1</fullName>
    </submittedName>
</protein>
<dbReference type="RefSeq" id="XP_046598958.1">
    <property type="nucleotide sequence ID" value="XM_046743002.1"/>
</dbReference>
<feature type="compositionally biased region" description="Basic and acidic residues" evidence="1">
    <location>
        <begin position="163"/>
        <end position="178"/>
    </location>
</feature>
<feature type="region of interest" description="Disordered" evidence="1">
    <location>
        <begin position="511"/>
        <end position="537"/>
    </location>
</feature>
<feature type="region of interest" description="Disordered" evidence="1">
    <location>
        <begin position="1040"/>
        <end position="1077"/>
    </location>
</feature>
<evidence type="ECO:0000313" key="4">
    <source>
        <dbReference type="RefSeq" id="XP_046598958.1"/>
    </source>
</evidence>